<evidence type="ECO:0000313" key="4">
    <source>
        <dbReference type="EMBL" id="AOZ52385.1"/>
    </source>
</evidence>
<protein>
    <submittedName>
        <fullName evidence="4">Glyoxylate/hydroxypyruvate reductase A</fullName>
    </submittedName>
</protein>
<dbReference type="GeneID" id="68843844"/>
<dbReference type="KEGG" id="cvc:BKX93_21845"/>
<dbReference type="PANTHER" id="PTHR43333:SF1">
    <property type="entry name" value="D-ISOMER SPECIFIC 2-HYDROXYACID DEHYDROGENASE NAD-BINDING DOMAIN-CONTAINING PROTEIN"/>
    <property type="match status" value="1"/>
</dbReference>
<dbReference type="Gene3D" id="3.40.50.720">
    <property type="entry name" value="NAD(P)-binding Rossmann-like Domain"/>
    <property type="match status" value="2"/>
</dbReference>
<sequence>MILVHTPNPKEVAAYLDLFRAAMPEESFASLDQADLGQVRHLIAWGLPDGLIARLPKLRAVFALGAGVDKLLSRPDLPADLPLYRLLDSGMAAQMTEYIRYGVLGYQRNMDIYRRQQAAGQWRMLAPRLPGDIRVGILGLGEIGSAAAKALSKDGYQVSGWSRSPKHIHHVRSLHGDAGLEKLLENSDVLACVLPSTPQTQGLLNGERLSLMPPGSMLINAGRGDLLDQDALLALLNNGHIRCAQLDVFAQEPLPHGHPLWQHPSVAITPHIAAITLRQQAVEQIAANLRKLAAGMEADGLVVRSQGY</sequence>
<name>A0A1D9LM97_9NEIS</name>
<dbReference type="Proteomes" id="UP000178776">
    <property type="component" value="Chromosome"/>
</dbReference>
<dbReference type="InterPro" id="IPR029753">
    <property type="entry name" value="D-isomer_DH_CS"/>
</dbReference>
<dbReference type="InterPro" id="IPR036291">
    <property type="entry name" value="NAD(P)-bd_dom_sf"/>
</dbReference>
<evidence type="ECO:0000256" key="1">
    <source>
        <dbReference type="ARBA" id="ARBA00023002"/>
    </source>
</evidence>
<organism evidence="4 5">
    <name type="scientific">Chromobacterium vaccinii</name>
    <dbReference type="NCBI Taxonomy" id="1108595"/>
    <lineage>
        <taxon>Bacteria</taxon>
        <taxon>Pseudomonadati</taxon>
        <taxon>Pseudomonadota</taxon>
        <taxon>Betaproteobacteria</taxon>
        <taxon>Neisseriales</taxon>
        <taxon>Chromobacteriaceae</taxon>
        <taxon>Chromobacterium</taxon>
    </lineage>
</organism>
<evidence type="ECO:0000259" key="3">
    <source>
        <dbReference type="Pfam" id="PF02826"/>
    </source>
</evidence>
<evidence type="ECO:0000256" key="2">
    <source>
        <dbReference type="ARBA" id="ARBA00023027"/>
    </source>
</evidence>
<dbReference type="InterPro" id="IPR006140">
    <property type="entry name" value="D-isomer_DH_NAD-bd"/>
</dbReference>
<dbReference type="SUPFAM" id="SSF51735">
    <property type="entry name" value="NAD(P)-binding Rossmann-fold domains"/>
    <property type="match status" value="1"/>
</dbReference>
<dbReference type="PROSITE" id="PS00671">
    <property type="entry name" value="D_2_HYDROXYACID_DH_3"/>
    <property type="match status" value="1"/>
</dbReference>
<dbReference type="GO" id="GO:0051287">
    <property type="term" value="F:NAD binding"/>
    <property type="evidence" value="ECO:0007669"/>
    <property type="project" value="InterPro"/>
</dbReference>
<feature type="domain" description="D-isomer specific 2-hydroxyacid dehydrogenase NAD-binding" evidence="3">
    <location>
        <begin position="104"/>
        <end position="273"/>
    </location>
</feature>
<reference evidence="4 5" key="1">
    <citation type="submission" date="2016-10" db="EMBL/GenBank/DDBJ databases">
        <title>Chromobacterium muskegensis sp. nov., an insecticidal bacterium isolated from Sphagnum bogs.</title>
        <authorList>
            <person name="Sparks M.E."/>
            <person name="Blackburn M.B."/>
            <person name="Gundersen-Rindal D.E."/>
            <person name="Mitchell A."/>
            <person name="Farrar R."/>
            <person name="Kuhar D."/>
        </authorList>
    </citation>
    <scope>NUCLEOTIDE SEQUENCE [LARGE SCALE GENOMIC DNA]</scope>
    <source>
        <strain evidence="4 5">21-1</strain>
    </source>
</reference>
<dbReference type="AlphaFoldDB" id="A0A1D9LM97"/>
<dbReference type="GO" id="GO:0016616">
    <property type="term" value="F:oxidoreductase activity, acting on the CH-OH group of donors, NAD or NADP as acceptor"/>
    <property type="evidence" value="ECO:0007669"/>
    <property type="project" value="UniProtKB-ARBA"/>
</dbReference>
<dbReference type="RefSeq" id="WP_046157709.1">
    <property type="nucleotide sequence ID" value="NZ_CP017707.1"/>
</dbReference>
<dbReference type="STRING" id="1108595.BKX93_21845"/>
<keyword evidence="4" id="KW-0670">Pyruvate</keyword>
<keyword evidence="2" id="KW-0520">NAD</keyword>
<proteinExistence type="predicted"/>
<dbReference type="EMBL" id="CP017707">
    <property type="protein sequence ID" value="AOZ52385.1"/>
    <property type="molecule type" value="Genomic_DNA"/>
</dbReference>
<keyword evidence="1" id="KW-0560">Oxidoreductase</keyword>
<dbReference type="CDD" id="cd12164">
    <property type="entry name" value="GDH_like_2"/>
    <property type="match status" value="1"/>
</dbReference>
<evidence type="ECO:0000313" key="5">
    <source>
        <dbReference type="Proteomes" id="UP000178776"/>
    </source>
</evidence>
<dbReference type="PANTHER" id="PTHR43333">
    <property type="entry name" value="2-HACID_DH_C DOMAIN-CONTAINING PROTEIN"/>
    <property type="match status" value="1"/>
</dbReference>
<gene>
    <name evidence="4" type="ORF">BKX93_21845</name>
</gene>
<accession>A0A1D9LM97</accession>
<dbReference type="Pfam" id="PF02826">
    <property type="entry name" value="2-Hacid_dh_C"/>
    <property type="match status" value="1"/>
</dbReference>